<name>D0RM86_PHYIT</name>
<gene>
    <name evidence="1" type="ORF">PITG_22387</name>
</gene>
<protein>
    <submittedName>
        <fullName evidence="1">Uncharacterized protein</fullName>
    </submittedName>
</protein>
<dbReference type="RefSeq" id="XP_002909844.1">
    <property type="nucleotide sequence ID" value="XM_002909798.1"/>
</dbReference>
<dbReference type="KEGG" id="pif:PITG_22387"/>
<dbReference type="VEuPathDB" id="FungiDB:PITG_22387"/>
<dbReference type="EMBL" id="GG690216">
    <property type="protein sequence ID" value="EEY60270.1"/>
    <property type="molecule type" value="Genomic_DNA"/>
</dbReference>
<dbReference type="GeneID" id="9468246"/>
<dbReference type="InParanoid" id="D0RM86"/>
<proteinExistence type="predicted"/>
<sequence>MRLFSLPSRCICRRILSTALDPFDGTPCSPRNTLDDNSSSAYPSSMKSLMKATSCLESDFLCLLVLCHPRGTAVYHANHVSTSGIVLDRRRRFTGTISSSSLTRLA</sequence>
<accession>D0RM86</accession>
<dbReference type="Proteomes" id="UP000006643">
    <property type="component" value="Unassembled WGS sequence"/>
</dbReference>
<dbReference type="OrthoDB" id="10548061at2759"/>
<dbReference type="AlphaFoldDB" id="D0RM86"/>
<reference evidence="2" key="1">
    <citation type="journal article" date="2009" name="Nature">
        <title>Genome sequence and analysis of the Irish potato famine pathogen Phytophthora infestans.</title>
        <authorList>
            <consortium name="The Broad Institute Genome Sequencing Platform"/>
            <person name="Haas B.J."/>
            <person name="Kamoun S."/>
            <person name="Zody M.C."/>
            <person name="Jiang R.H."/>
            <person name="Handsaker R.E."/>
            <person name="Cano L.M."/>
            <person name="Grabherr M."/>
            <person name="Kodira C.D."/>
            <person name="Raffaele S."/>
            <person name="Torto-Alalibo T."/>
            <person name="Bozkurt T.O."/>
            <person name="Ah-Fong A.M."/>
            <person name="Alvarado L."/>
            <person name="Anderson V.L."/>
            <person name="Armstrong M.R."/>
            <person name="Avrova A."/>
            <person name="Baxter L."/>
            <person name="Beynon J."/>
            <person name="Boevink P.C."/>
            <person name="Bollmann S.R."/>
            <person name="Bos J.I."/>
            <person name="Bulone V."/>
            <person name="Cai G."/>
            <person name="Cakir C."/>
            <person name="Carrington J.C."/>
            <person name="Chawner M."/>
            <person name="Conti L."/>
            <person name="Costanzo S."/>
            <person name="Ewan R."/>
            <person name="Fahlgren N."/>
            <person name="Fischbach M.A."/>
            <person name="Fugelstad J."/>
            <person name="Gilroy E.M."/>
            <person name="Gnerre S."/>
            <person name="Green P.J."/>
            <person name="Grenville-Briggs L.J."/>
            <person name="Griffith J."/>
            <person name="Grunwald N.J."/>
            <person name="Horn K."/>
            <person name="Horner N.R."/>
            <person name="Hu C.H."/>
            <person name="Huitema E."/>
            <person name="Jeong D.H."/>
            <person name="Jones A.M."/>
            <person name="Jones J.D."/>
            <person name="Jones R.W."/>
            <person name="Karlsson E.K."/>
            <person name="Kunjeti S.G."/>
            <person name="Lamour K."/>
            <person name="Liu Z."/>
            <person name="Ma L."/>
            <person name="Maclean D."/>
            <person name="Chibucos M.C."/>
            <person name="McDonald H."/>
            <person name="McWalters J."/>
            <person name="Meijer H.J."/>
            <person name="Morgan W."/>
            <person name="Morris P.F."/>
            <person name="Munro C.A."/>
            <person name="O'Neill K."/>
            <person name="Ospina-Giraldo M."/>
            <person name="Pinzon A."/>
            <person name="Pritchard L."/>
            <person name="Ramsahoye B."/>
            <person name="Ren Q."/>
            <person name="Restrepo S."/>
            <person name="Roy S."/>
            <person name="Sadanandom A."/>
            <person name="Savidor A."/>
            <person name="Schornack S."/>
            <person name="Schwartz D.C."/>
            <person name="Schumann U.D."/>
            <person name="Schwessinger B."/>
            <person name="Seyer L."/>
            <person name="Sharpe T."/>
            <person name="Silvar C."/>
            <person name="Song J."/>
            <person name="Studholme D.J."/>
            <person name="Sykes S."/>
            <person name="Thines M."/>
            <person name="van de Vondervoort P.J."/>
            <person name="Phuntumart V."/>
            <person name="Wawra S."/>
            <person name="Weide R."/>
            <person name="Win J."/>
            <person name="Young C."/>
            <person name="Zhou S."/>
            <person name="Fry W."/>
            <person name="Meyers B.C."/>
            <person name="van West P."/>
            <person name="Ristaino J."/>
            <person name="Govers F."/>
            <person name="Birch P.R."/>
            <person name="Whisson S.C."/>
            <person name="Judelson H.S."/>
            <person name="Nusbaum C."/>
        </authorList>
    </citation>
    <scope>NUCLEOTIDE SEQUENCE [LARGE SCALE GENOMIC DNA]</scope>
    <source>
        <strain evidence="2">T30-4</strain>
    </source>
</reference>
<dbReference type="eggNOG" id="ENOG502SU2Y">
    <property type="taxonomic scope" value="Eukaryota"/>
</dbReference>
<evidence type="ECO:0000313" key="1">
    <source>
        <dbReference type="EMBL" id="EEY60270.1"/>
    </source>
</evidence>
<organism evidence="1 2">
    <name type="scientific">Phytophthora infestans (strain T30-4)</name>
    <name type="common">Potato late blight agent</name>
    <dbReference type="NCBI Taxonomy" id="403677"/>
    <lineage>
        <taxon>Eukaryota</taxon>
        <taxon>Sar</taxon>
        <taxon>Stramenopiles</taxon>
        <taxon>Oomycota</taxon>
        <taxon>Peronosporomycetes</taxon>
        <taxon>Peronosporales</taxon>
        <taxon>Peronosporaceae</taxon>
        <taxon>Phytophthora</taxon>
    </lineage>
</organism>
<keyword evidence="2" id="KW-1185">Reference proteome</keyword>
<dbReference type="HOGENOM" id="CLU_2228444_0_0_1"/>
<evidence type="ECO:0000313" key="2">
    <source>
        <dbReference type="Proteomes" id="UP000006643"/>
    </source>
</evidence>